<sequence>MLLLSTVSWTVDKHLCMGRVMDVSFFMDAEDCGMEAAMDAMSDQLTQNQCCDNESFTVTGQDDLKLTWFDLDLEHRIFLIAFSQTYLELFVPLKELPVSNEKYPPPILVKDIHVLDQVFLI</sequence>
<reference evidence="1" key="1">
    <citation type="submission" date="2020-01" db="EMBL/GenBank/DDBJ databases">
        <title>Muricauda ochracea sp. nov., isolated from a tidal flat of Garorim bay in Korea.</title>
        <authorList>
            <person name="Kim D."/>
            <person name="Yoo Y."/>
            <person name="Kim J.-J."/>
        </authorList>
    </citation>
    <scope>NUCLEOTIDE SEQUENCE</scope>
    <source>
        <strain evidence="1">JGD-17</strain>
    </source>
</reference>
<dbReference type="AlphaFoldDB" id="A0A964TC38"/>
<gene>
    <name evidence="1" type="ORF">GTQ34_09440</name>
</gene>
<protein>
    <submittedName>
        <fullName evidence="1">Uncharacterized protein</fullName>
    </submittedName>
</protein>
<evidence type="ECO:0000313" key="2">
    <source>
        <dbReference type="Proteomes" id="UP000667650"/>
    </source>
</evidence>
<dbReference type="EMBL" id="JAAABI010000002">
    <property type="protein sequence ID" value="NAY92142.1"/>
    <property type="molecule type" value="Genomic_DNA"/>
</dbReference>
<dbReference type="Proteomes" id="UP000667650">
    <property type="component" value="Unassembled WGS sequence"/>
</dbReference>
<accession>A0A964TC38</accession>
<dbReference type="InterPro" id="IPR058060">
    <property type="entry name" value="HYC_CC_PP"/>
</dbReference>
<name>A0A964TC38_9FLAO</name>
<organism evidence="1 2">
    <name type="scientific">Flagellimonas ochracea</name>
    <dbReference type="NCBI Taxonomy" id="2696472"/>
    <lineage>
        <taxon>Bacteria</taxon>
        <taxon>Pseudomonadati</taxon>
        <taxon>Bacteroidota</taxon>
        <taxon>Flavobacteriia</taxon>
        <taxon>Flavobacteriales</taxon>
        <taxon>Flavobacteriaceae</taxon>
        <taxon>Flagellimonas</taxon>
    </lineage>
</organism>
<evidence type="ECO:0000313" key="1">
    <source>
        <dbReference type="EMBL" id="NAY92142.1"/>
    </source>
</evidence>
<dbReference type="NCBIfam" id="NF047658">
    <property type="entry name" value="HYC_CC_PP"/>
    <property type="match status" value="1"/>
</dbReference>
<proteinExistence type="predicted"/>
<comment type="caution">
    <text evidence="1">The sequence shown here is derived from an EMBL/GenBank/DDBJ whole genome shotgun (WGS) entry which is preliminary data.</text>
</comment>
<keyword evidence="2" id="KW-1185">Reference proteome</keyword>
<dbReference type="Pfam" id="PF26622">
    <property type="entry name" value="DUF8199"/>
    <property type="match status" value="1"/>
</dbReference>
<dbReference type="InterPro" id="IPR058512">
    <property type="entry name" value="DUF8199"/>
</dbReference>